<dbReference type="GO" id="GO:0016020">
    <property type="term" value="C:membrane"/>
    <property type="evidence" value="ECO:0007669"/>
    <property type="project" value="GOC"/>
</dbReference>
<evidence type="ECO:0000313" key="3">
    <source>
        <dbReference type="Proteomes" id="UP000664578"/>
    </source>
</evidence>
<evidence type="ECO:0000256" key="1">
    <source>
        <dbReference type="ARBA" id="ARBA00022679"/>
    </source>
</evidence>
<dbReference type="InterPro" id="IPR051706">
    <property type="entry name" value="Glycosyltransferase_domain"/>
</dbReference>
<dbReference type="InterPro" id="IPR007577">
    <property type="entry name" value="GlycoTrfase_DXD_sugar-bd_CS"/>
</dbReference>
<dbReference type="Gene3D" id="3.90.550.20">
    <property type="match status" value="1"/>
</dbReference>
<dbReference type="GeneID" id="93682182"/>
<dbReference type="PANTHER" id="PTHR32385">
    <property type="entry name" value="MANNOSYL PHOSPHORYLINOSITOL CERAMIDE SYNTHASE"/>
    <property type="match status" value="1"/>
</dbReference>
<dbReference type="RefSeq" id="WP_119542781.1">
    <property type="nucleotide sequence ID" value="NZ_CP060274.1"/>
</dbReference>
<dbReference type="Pfam" id="PF04488">
    <property type="entry name" value="Gly_transf_sug"/>
    <property type="match status" value="1"/>
</dbReference>
<evidence type="ECO:0000313" key="2">
    <source>
        <dbReference type="EMBL" id="MBN8251480.1"/>
    </source>
</evidence>
<dbReference type="InterPro" id="IPR029044">
    <property type="entry name" value="Nucleotide-diphossugar_trans"/>
</dbReference>
<sequence>MAKSKETIPKIIHYCWFGNKEKPPLVQKCIQSWRDCLKDYEIIEWNESNTSLESNQYVKEAYKQEQYAFVSDYVRMQALYNMGGIYLDTDVEVFKSFNNLLINQSFFGFEEKSFVATSTFGAMKEHPIIKNMLDYYDGQSFIQKDGSYNQLTNVAVMTKMFEKMGMKRTGEQQYIEEMAVIYPQSYFSPYDYINCRLLQTEETYAVHHFYKSWLSPRQKAKGMAKQAVVKLIGGNNLAYIRSIITKGL</sequence>
<name>A0A8I1SMY5_9BACI</name>
<dbReference type="AlphaFoldDB" id="A0A8I1SMY5"/>
<dbReference type="Proteomes" id="UP000664578">
    <property type="component" value="Unassembled WGS sequence"/>
</dbReference>
<dbReference type="SUPFAM" id="SSF53448">
    <property type="entry name" value="Nucleotide-diphospho-sugar transferases"/>
    <property type="match status" value="1"/>
</dbReference>
<keyword evidence="1 2" id="KW-0808">Transferase</keyword>
<gene>
    <name evidence="2" type="ORF">JF537_07810</name>
</gene>
<reference evidence="2" key="1">
    <citation type="submission" date="2020-12" db="EMBL/GenBank/DDBJ databases">
        <title>PHA producing bacteria isolated from mangrove.</title>
        <authorList>
            <person name="Zheng W."/>
            <person name="Yu S."/>
            <person name="Huang Y."/>
        </authorList>
    </citation>
    <scope>NUCLEOTIDE SEQUENCE</scope>
    <source>
        <strain evidence="2">GN22-4</strain>
    </source>
</reference>
<protein>
    <submittedName>
        <fullName evidence="2">Glycosyl transferase</fullName>
    </submittedName>
</protein>
<dbReference type="PANTHER" id="PTHR32385:SF15">
    <property type="entry name" value="INOSITOL PHOSPHOCERAMIDE MANNOSYLTRANSFERASE 1"/>
    <property type="match status" value="1"/>
</dbReference>
<comment type="caution">
    <text evidence="2">The sequence shown here is derived from an EMBL/GenBank/DDBJ whole genome shotgun (WGS) entry which is preliminary data.</text>
</comment>
<dbReference type="EMBL" id="JAEMWV010000003">
    <property type="protein sequence ID" value="MBN8251480.1"/>
    <property type="molecule type" value="Genomic_DNA"/>
</dbReference>
<proteinExistence type="predicted"/>
<dbReference type="GO" id="GO:0000030">
    <property type="term" value="F:mannosyltransferase activity"/>
    <property type="evidence" value="ECO:0007669"/>
    <property type="project" value="TreeGrafter"/>
</dbReference>
<dbReference type="GO" id="GO:0051999">
    <property type="term" value="P:mannosyl-inositol phosphorylceramide biosynthetic process"/>
    <property type="evidence" value="ECO:0007669"/>
    <property type="project" value="TreeGrafter"/>
</dbReference>
<organism evidence="2 3">
    <name type="scientific">Priestia flexa</name>
    <dbReference type="NCBI Taxonomy" id="86664"/>
    <lineage>
        <taxon>Bacteria</taxon>
        <taxon>Bacillati</taxon>
        <taxon>Bacillota</taxon>
        <taxon>Bacilli</taxon>
        <taxon>Bacillales</taxon>
        <taxon>Bacillaceae</taxon>
        <taxon>Priestia</taxon>
    </lineage>
</organism>
<accession>A0A8I1SMY5</accession>